<reference evidence="1 2" key="1">
    <citation type="journal article" date="2022" name="Microbiol. Resour. Announc.">
        <title>Complete Genome Sequence of the Hyperthermophilic and Acidophilic Archaeon Saccharolobus caldissimus Strain HS-3T.</title>
        <authorList>
            <person name="Sakai H.D."/>
            <person name="Kurosawa N."/>
        </authorList>
    </citation>
    <scope>NUCLEOTIDE SEQUENCE [LARGE SCALE GENOMIC DNA]</scope>
    <source>
        <strain evidence="1 2">JCM32116</strain>
    </source>
</reference>
<dbReference type="EMBL" id="AP025226">
    <property type="protein sequence ID" value="BDB98275.1"/>
    <property type="molecule type" value="Genomic_DNA"/>
</dbReference>
<evidence type="ECO:0000313" key="1">
    <source>
        <dbReference type="EMBL" id="BDB98275.1"/>
    </source>
</evidence>
<dbReference type="RefSeq" id="WP_229572181.1">
    <property type="nucleotide sequence ID" value="NZ_AP025226.1"/>
</dbReference>
<dbReference type="KEGG" id="scas:SACC_12920"/>
<organism evidence="1 2">
    <name type="scientific">Saccharolobus caldissimus</name>
    <dbReference type="NCBI Taxonomy" id="1702097"/>
    <lineage>
        <taxon>Archaea</taxon>
        <taxon>Thermoproteota</taxon>
        <taxon>Thermoprotei</taxon>
        <taxon>Sulfolobales</taxon>
        <taxon>Sulfolobaceae</taxon>
        <taxon>Saccharolobus</taxon>
    </lineage>
</organism>
<dbReference type="InterPro" id="IPR000801">
    <property type="entry name" value="Esterase-like"/>
</dbReference>
<proteinExistence type="predicted"/>
<name>A0AAQ4CR44_9CREN</name>
<evidence type="ECO:0008006" key="3">
    <source>
        <dbReference type="Google" id="ProtNLM"/>
    </source>
</evidence>
<evidence type="ECO:0000313" key="2">
    <source>
        <dbReference type="Proteomes" id="UP001319921"/>
    </source>
</evidence>
<sequence length="287" mass="33151">MEELSFNSKELGREVNLIIDKKGNPKKLFILLEPYGFHPRKPFLALFSPNINDYVIVETDGSLGIPCNIRTNDEKFKGLMKGSWYYGKYENYVLEVTDYLKEIYSPEETIIGGASMGGWGALNIGVKYPERFDIVIASSAPAFFGKSFFNVKDNVKLLKELVGTDEDTAYQYFNDMLETMDSLYTGGSLLREYREKGIINERLYEKWKENFPINVIEKNKEKARKLRLVISVNWYDKTTFLSDVKLHEKLVELDVPHNYVVFLGSKEASHFNGMFEGLELALKLFYK</sequence>
<dbReference type="AlphaFoldDB" id="A0AAQ4CR44"/>
<dbReference type="GeneID" id="68866028"/>
<protein>
    <recommendedName>
        <fullName evidence="3">Esterase</fullName>
    </recommendedName>
</protein>
<dbReference type="SUPFAM" id="SSF53474">
    <property type="entry name" value="alpha/beta-Hydrolases"/>
    <property type="match status" value="1"/>
</dbReference>
<dbReference type="Proteomes" id="UP001319921">
    <property type="component" value="Chromosome"/>
</dbReference>
<gene>
    <name evidence="1" type="ORF">SACC_12920</name>
</gene>
<dbReference type="Pfam" id="PF00756">
    <property type="entry name" value="Esterase"/>
    <property type="match status" value="1"/>
</dbReference>
<accession>A0AAQ4CR44</accession>
<keyword evidence="2" id="KW-1185">Reference proteome</keyword>
<dbReference type="InterPro" id="IPR029058">
    <property type="entry name" value="AB_hydrolase_fold"/>
</dbReference>
<dbReference type="Gene3D" id="3.40.50.1820">
    <property type="entry name" value="alpha/beta hydrolase"/>
    <property type="match status" value="1"/>
</dbReference>